<keyword evidence="3" id="KW-1185">Reference proteome</keyword>
<accession>A0A9R1CW66</accession>
<sequence length="66" mass="6981">MSDLSFQDSVGILIVFGMMISVKNLAGIAQALVVCVGIVIALPWMLKFVFGGYADVITSGDTVDKD</sequence>
<keyword evidence="1" id="KW-1133">Transmembrane helix</keyword>
<dbReference type="EMBL" id="JAHLKM010000064">
    <property type="protein sequence ID" value="MCQ4335057.1"/>
    <property type="molecule type" value="Genomic_DNA"/>
</dbReference>
<keyword evidence="1" id="KW-0472">Membrane</keyword>
<protein>
    <submittedName>
        <fullName evidence="2">Uncharacterized protein</fullName>
    </submittedName>
</protein>
<keyword evidence="1" id="KW-0812">Transmembrane</keyword>
<reference evidence="2" key="1">
    <citation type="journal article" date="2023" name="Front. Microbiol.">
        <title>Genomic-based phylogenetic and metabolic analyses of the genus Natronomonas, and description of Natronomonas aquatica sp. nov.</title>
        <authorList>
            <person name="Garcia-Roldan A."/>
            <person name="Duran-Viseras A."/>
            <person name="de la Haba R.R."/>
            <person name="Corral P."/>
            <person name="Sanchez-Porro C."/>
            <person name="Ventosa A."/>
        </authorList>
    </citation>
    <scope>NUCLEOTIDE SEQUENCE</scope>
    <source>
        <strain evidence="2">F2-12</strain>
    </source>
</reference>
<feature type="transmembrane region" description="Helical" evidence="1">
    <location>
        <begin position="12"/>
        <end position="42"/>
    </location>
</feature>
<evidence type="ECO:0000313" key="3">
    <source>
        <dbReference type="Proteomes" id="UP001139494"/>
    </source>
</evidence>
<gene>
    <name evidence="2" type="ORF">KM295_16535</name>
</gene>
<dbReference type="Proteomes" id="UP001139494">
    <property type="component" value="Unassembled WGS sequence"/>
</dbReference>
<name>A0A9R1CW66_9EURY</name>
<dbReference type="AlphaFoldDB" id="A0A9R1CW66"/>
<dbReference type="RefSeq" id="WP_256031505.1">
    <property type="nucleotide sequence ID" value="NZ_JAHLKM010000064.1"/>
</dbReference>
<evidence type="ECO:0000256" key="1">
    <source>
        <dbReference type="SAM" id="Phobius"/>
    </source>
</evidence>
<proteinExistence type="predicted"/>
<organism evidence="2 3">
    <name type="scientific">Natronomonas aquatica</name>
    <dbReference type="NCBI Taxonomy" id="2841590"/>
    <lineage>
        <taxon>Archaea</taxon>
        <taxon>Methanobacteriati</taxon>
        <taxon>Methanobacteriota</taxon>
        <taxon>Stenosarchaea group</taxon>
        <taxon>Halobacteria</taxon>
        <taxon>Halobacteriales</taxon>
        <taxon>Natronomonadaceae</taxon>
        <taxon>Natronomonas</taxon>
    </lineage>
</organism>
<evidence type="ECO:0000313" key="2">
    <source>
        <dbReference type="EMBL" id="MCQ4335057.1"/>
    </source>
</evidence>
<comment type="caution">
    <text evidence="2">The sequence shown here is derived from an EMBL/GenBank/DDBJ whole genome shotgun (WGS) entry which is preliminary data.</text>
</comment>